<sequence length="116" mass="13050">MLKKLCFIAFIFAITTAFTPSSLVNEPKQGDVFIINTPEGNQFYHIDFPKLNTLVKRGTIASYKSVYNTPVVITEVHANNKVSVARKDGKKFFRFYKTVTVDLNKALESGELSVVE</sequence>
<proteinExistence type="predicted"/>
<comment type="caution">
    <text evidence="2">The sequence shown here is derived from an EMBL/GenBank/DDBJ whole genome shotgun (WGS) entry which is preliminary data.</text>
</comment>
<protein>
    <submittedName>
        <fullName evidence="2">Uncharacterized protein</fullName>
    </submittedName>
</protein>
<gene>
    <name evidence="2" type="ORF">Y10_25190</name>
</gene>
<evidence type="ECO:0000313" key="3">
    <source>
        <dbReference type="Proteomes" id="UP001143543"/>
    </source>
</evidence>
<accession>A0ABQ5ML72</accession>
<evidence type="ECO:0000313" key="2">
    <source>
        <dbReference type="EMBL" id="GLB50151.1"/>
    </source>
</evidence>
<dbReference type="EMBL" id="BRVO01000003">
    <property type="protein sequence ID" value="GLB50151.1"/>
    <property type="molecule type" value="Genomic_DNA"/>
</dbReference>
<feature type="signal peptide" evidence="1">
    <location>
        <begin position="1"/>
        <end position="19"/>
    </location>
</feature>
<dbReference type="RefSeq" id="WP_281765784.1">
    <property type="nucleotide sequence ID" value="NZ_BRVO01000003.1"/>
</dbReference>
<reference evidence="2" key="1">
    <citation type="submission" date="2022-07" db="EMBL/GenBank/DDBJ databases">
        <title>Taxonomy of Novel Oxalotrophic and Methylotrophic Bacteria.</title>
        <authorList>
            <person name="Sahin N."/>
            <person name="Tani A."/>
        </authorList>
    </citation>
    <scope>NUCLEOTIDE SEQUENCE</scope>
    <source>
        <strain evidence="2">Y10</strain>
    </source>
</reference>
<keyword evidence="3" id="KW-1185">Reference proteome</keyword>
<name>A0ABQ5ML72_9FLAO</name>
<dbReference type="Proteomes" id="UP001143543">
    <property type="component" value="Unassembled WGS sequence"/>
</dbReference>
<evidence type="ECO:0000256" key="1">
    <source>
        <dbReference type="SAM" id="SignalP"/>
    </source>
</evidence>
<keyword evidence="1" id="KW-0732">Signal</keyword>
<feature type="chain" id="PRO_5046259651" evidence="1">
    <location>
        <begin position="20"/>
        <end position="116"/>
    </location>
</feature>
<organism evidence="2 3">
    <name type="scientific">Neptunitalea lumnitzerae</name>
    <dbReference type="NCBI Taxonomy" id="2965509"/>
    <lineage>
        <taxon>Bacteria</taxon>
        <taxon>Pseudomonadati</taxon>
        <taxon>Bacteroidota</taxon>
        <taxon>Flavobacteriia</taxon>
        <taxon>Flavobacteriales</taxon>
        <taxon>Flavobacteriaceae</taxon>
        <taxon>Neptunitalea</taxon>
    </lineage>
</organism>